<accession>A0ABN6NW72</accession>
<proteinExistence type="predicted"/>
<organism evidence="1 2">
    <name type="scientific">Roseomonas fluvialis</name>
    <dbReference type="NCBI Taxonomy" id="1750527"/>
    <lineage>
        <taxon>Bacteria</taxon>
        <taxon>Pseudomonadati</taxon>
        <taxon>Pseudomonadota</taxon>
        <taxon>Alphaproteobacteria</taxon>
        <taxon>Acetobacterales</taxon>
        <taxon>Roseomonadaceae</taxon>
        <taxon>Roseomonas</taxon>
    </lineage>
</organism>
<sequence>MTGIFNARNTWFGVGVKFGGTVIGAGMESTSGYIFNLENPNHASGFTIESTRLGPGLGGSLFGGTIVFVLDCRSIFSIDGLQIDDWALNVAFGAKLDGIVKLLRGAKEIDTIWPIARSMLGTLSHLRRGAGQAGRAAMPALQAMNLTTESFDKIKVATNYTWNAVNTYARSGDPVVLALDIPGTGYGVELTLTITQGKFTLF</sequence>
<evidence type="ECO:0000313" key="1">
    <source>
        <dbReference type="EMBL" id="BDG70148.1"/>
    </source>
</evidence>
<reference evidence="1 2" key="1">
    <citation type="journal article" date="2016" name="Microbes Environ.">
        <title>Phylogenetically diverse aerobic anoxygenic phototrophic bacteria isolated from epilithic biofilms in Tama river, Japan.</title>
        <authorList>
            <person name="Hirose S."/>
            <person name="Matsuura K."/>
            <person name="Haruta S."/>
        </authorList>
    </citation>
    <scope>NUCLEOTIDE SEQUENCE [LARGE SCALE GENOMIC DNA]</scope>
    <source>
        <strain evidence="1 2">S08</strain>
    </source>
</reference>
<dbReference type="Proteomes" id="UP000831327">
    <property type="component" value="Chromosome"/>
</dbReference>
<protein>
    <recommendedName>
        <fullName evidence="3">Ysc84 actin-binding domain-containing protein</fullName>
    </recommendedName>
</protein>
<gene>
    <name evidence="1" type="ORF">Rmf_00770</name>
</gene>
<evidence type="ECO:0008006" key="3">
    <source>
        <dbReference type="Google" id="ProtNLM"/>
    </source>
</evidence>
<keyword evidence="2" id="KW-1185">Reference proteome</keyword>
<dbReference type="EMBL" id="AP025637">
    <property type="protein sequence ID" value="BDG70148.1"/>
    <property type="molecule type" value="Genomic_DNA"/>
</dbReference>
<evidence type="ECO:0000313" key="2">
    <source>
        <dbReference type="Proteomes" id="UP000831327"/>
    </source>
</evidence>
<name>A0ABN6NW72_9PROT</name>
<dbReference type="RefSeq" id="WP_244457495.1">
    <property type="nucleotide sequence ID" value="NZ_AP025637.1"/>
</dbReference>